<dbReference type="GO" id="GO:0050660">
    <property type="term" value="F:flavin adenine dinucleotide binding"/>
    <property type="evidence" value="ECO:0007669"/>
    <property type="project" value="InterPro"/>
</dbReference>
<protein>
    <recommendedName>
        <fullName evidence="11">Acyl-CoA dehydrogenase</fullName>
    </recommendedName>
</protein>
<dbReference type="InterPro" id="IPR052161">
    <property type="entry name" value="Mycobact_Acyl-CoA_DH"/>
</dbReference>
<evidence type="ECO:0000256" key="5">
    <source>
        <dbReference type="ARBA" id="ARBA00023002"/>
    </source>
</evidence>
<evidence type="ECO:0008006" key="11">
    <source>
        <dbReference type="Google" id="ProtNLM"/>
    </source>
</evidence>
<keyword evidence="10" id="KW-1185">Reference proteome</keyword>
<reference evidence="9" key="2">
    <citation type="submission" date="2020-09" db="EMBL/GenBank/DDBJ databases">
        <authorList>
            <person name="Sun Q."/>
            <person name="Zhou Y."/>
        </authorList>
    </citation>
    <scope>NUCLEOTIDE SEQUENCE</scope>
    <source>
        <strain evidence="9">CGMCC 1.12919</strain>
    </source>
</reference>
<dbReference type="InterPro" id="IPR006091">
    <property type="entry name" value="Acyl-CoA_Oxase/DH_mid-dom"/>
</dbReference>
<dbReference type="SUPFAM" id="SSF47203">
    <property type="entry name" value="Acyl-CoA dehydrogenase C-terminal domain-like"/>
    <property type="match status" value="2"/>
</dbReference>
<dbReference type="RefSeq" id="WP_188610387.1">
    <property type="nucleotide sequence ID" value="NZ_BMGG01000006.1"/>
</dbReference>
<feature type="domain" description="Acyl-CoA oxidase/dehydrogenase middle" evidence="7">
    <location>
        <begin position="127"/>
        <end position="219"/>
    </location>
</feature>
<dbReference type="Proteomes" id="UP000637002">
    <property type="component" value="Unassembled WGS sequence"/>
</dbReference>
<dbReference type="Gene3D" id="2.40.110.10">
    <property type="entry name" value="Butyryl-CoA Dehydrogenase, subunit A, domain 2"/>
    <property type="match status" value="2"/>
</dbReference>
<evidence type="ECO:0000256" key="1">
    <source>
        <dbReference type="ARBA" id="ARBA00001974"/>
    </source>
</evidence>
<dbReference type="EMBL" id="BMGG01000006">
    <property type="protein sequence ID" value="GGC72897.1"/>
    <property type="molecule type" value="Genomic_DNA"/>
</dbReference>
<dbReference type="Gene3D" id="1.10.540.10">
    <property type="entry name" value="Acyl-CoA dehydrogenase/oxidase, N-terminal domain"/>
    <property type="match status" value="2"/>
</dbReference>
<feature type="domain" description="Acyl-CoA dehydrogenase/oxidase C-terminal" evidence="6">
    <location>
        <begin position="622"/>
        <end position="763"/>
    </location>
</feature>
<dbReference type="PANTHER" id="PTHR43292:SF3">
    <property type="entry name" value="ACYL-COA DEHYDROGENASE FADE29"/>
    <property type="match status" value="1"/>
</dbReference>
<dbReference type="CDD" id="cd00567">
    <property type="entry name" value="ACAD"/>
    <property type="match status" value="1"/>
</dbReference>
<dbReference type="PANTHER" id="PTHR43292">
    <property type="entry name" value="ACYL-COA DEHYDROGENASE"/>
    <property type="match status" value="1"/>
</dbReference>
<evidence type="ECO:0000259" key="8">
    <source>
        <dbReference type="Pfam" id="PF02771"/>
    </source>
</evidence>
<dbReference type="Gene3D" id="1.20.140.10">
    <property type="entry name" value="Butyryl-CoA Dehydrogenase, subunit A, domain 3"/>
    <property type="match status" value="2"/>
</dbReference>
<evidence type="ECO:0000313" key="9">
    <source>
        <dbReference type="EMBL" id="GGC72897.1"/>
    </source>
</evidence>
<organism evidence="9 10">
    <name type="scientific">Chelatococcus reniformis</name>
    <dbReference type="NCBI Taxonomy" id="1494448"/>
    <lineage>
        <taxon>Bacteria</taxon>
        <taxon>Pseudomonadati</taxon>
        <taxon>Pseudomonadota</taxon>
        <taxon>Alphaproteobacteria</taxon>
        <taxon>Hyphomicrobiales</taxon>
        <taxon>Chelatococcaceae</taxon>
        <taxon>Chelatococcus</taxon>
    </lineage>
</organism>
<keyword evidence="5" id="KW-0560">Oxidoreductase</keyword>
<evidence type="ECO:0000256" key="3">
    <source>
        <dbReference type="ARBA" id="ARBA00022630"/>
    </source>
</evidence>
<name>A0A916UJ69_9HYPH</name>
<feature type="domain" description="Acyl-CoA oxidase/dehydrogenase middle" evidence="7">
    <location>
        <begin position="519"/>
        <end position="596"/>
    </location>
</feature>
<dbReference type="InterPro" id="IPR037069">
    <property type="entry name" value="AcylCoA_DH/ox_N_sf"/>
</dbReference>
<evidence type="ECO:0000256" key="2">
    <source>
        <dbReference type="ARBA" id="ARBA00009347"/>
    </source>
</evidence>
<evidence type="ECO:0000256" key="4">
    <source>
        <dbReference type="ARBA" id="ARBA00022827"/>
    </source>
</evidence>
<dbReference type="SUPFAM" id="SSF56645">
    <property type="entry name" value="Acyl-CoA dehydrogenase NM domain-like"/>
    <property type="match status" value="2"/>
</dbReference>
<evidence type="ECO:0000259" key="7">
    <source>
        <dbReference type="Pfam" id="PF02770"/>
    </source>
</evidence>
<gene>
    <name evidence="9" type="ORF">GCM10010994_34080</name>
</gene>
<dbReference type="Pfam" id="PF02771">
    <property type="entry name" value="Acyl-CoA_dh_N"/>
    <property type="match status" value="2"/>
</dbReference>
<sequence>MNANVAKSNDMFREEVRAFLRDNLPKDLIERTKTAVHPTRDDILGFTQILAKQGWSVPHWPREYGGPGWTAMQKYIFDAELVAAGTPGTNIQGVGLVGPVVYAFGNEAQKQRFLPPIREGKVFWSQGFSEPNSGSDLASLRTRAVRQGDTYVVNGQKIWNSQSMMADWIFCLVRTNPDVKPQLGISFLLVKIDLPGITVRPIQSIDGGESLCEVFFDNVVVPADCLIGQEGKGWDYAKFLLGNERVATAAVPANKCNLAMLKEMAQAERKWGRPLAENTDLKSRIARAEVDLLALEAGVLRAIESDNGDPALPSVLKLEGTRLQQEILGLQVEALGSYGAAYYPEPHERAGAYLPGLPHGVDTTAEFLFMRAATIYGGSSEVQRNILSRLLLRGETNGQRDLNDDQRLLAESVERFVQKHDAFGHRKTRPSTPETLRATWATFAEMGWLGAALPEDAGGLGGSPADLAIIAECFGRGLVAEPFLGSAVLAGTAIERAGGARAGELLGALATGETIFALAHDEPEARGNPAWVTTSAHADGDGFVLDGFKCLVLGGTVADRFVVSARSAGAPGDESGLTLFVVDRDTPGLAVKSYRTIDHQAVADVELQGVRVAGDAVLGSVGGGFAAIDAAWATGSVIACADAVGAMDKALWITRDYLKTRKQFGAPLADFQALQHRLADMYVELELARASLGRGLEALALGDAKARRAAVSATKARVGRAGFFVGGQGVQLHGGIGMTEEYIIGHYFKRLRVLDTLFGDSYHHVQAYAAAA</sequence>
<dbReference type="Pfam" id="PF02770">
    <property type="entry name" value="Acyl-CoA_dh_M"/>
    <property type="match status" value="2"/>
</dbReference>
<dbReference type="GO" id="GO:0005886">
    <property type="term" value="C:plasma membrane"/>
    <property type="evidence" value="ECO:0007669"/>
    <property type="project" value="TreeGrafter"/>
</dbReference>
<keyword evidence="3" id="KW-0285">Flavoprotein</keyword>
<comment type="caution">
    <text evidence="9">The sequence shown here is derived from an EMBL/GenBank/DDBJ whole genome shotgun (WGS) entry which is preliminary data.</text>
</comment>
<dbReference type="FunFam" id="2.40.110.10:FF:000011">
    <property type="entry name" value="Acyl-CoA dehydrogenase FadE34"/>
    <property type="match status" value="1"/>
</dbReference>
<comment type="cofactor">
    <cofactor evidence="1">
        <name>FAD</name>
        <dbReference type="ChEBI" id="CHEBI:57692"/>
    </cofactor>
</comment>
<dbReference type="InterPro" id="IPR009075">
    <property type="entry name" value="AcylCo_DH/oxidase_C"/>
</dbReference>
<dbReference type="InterPro" id="IPR046373">
    <property type="entry name" value="Acyl-CoA_Oxase/DH_mid-dom_sf"/>
</dbReference>
<comment type="similarity">
    <text evidence="2">Belongs to the acyl-CoA dehydrogenase family.</text>
</comment>
<dbReference type="InterPro" id="IPR013786">
    <property type="entry name" value="AcylCoA_DH/ox_N"/>
</dbReference>
<evidence type="ECO:0000259" key="6">
    <source>
        <dbReference type="Pfam" id="PF00441"/>
    </source>
</evidence>
<dbReference type="AlphaFoldDB" id="A0A916UJ69"/>
<dbReference type="GO" id="GO:0016627">
    <property type="term" value="F:oxidoreductase activity, acting on the CH-CH group of donors"/>
    <property type="evidence" value="ECO:0007669"/>
    <property type="project" value="InterPro"/>
</dbReference>
<dbReference type="Pfam" id="PF00441">
    <property type="entry name" value="Acyl-CoA_dh_1"/>
    <property type="match status" value="2"/>
</dbReference>
<feature type="domain" description="Acyl-CoA dehydrogenase/oxidase C-terminal" evidence="6">
    <location>
        <begin position="231"/>
        <end position="390"/>
    </location>
</feature>
<feature type="domain" description="Acyl-CoA dehydrogenase/oxidase N-terminal" evidence="8">
    <location>
        <begin position="404"/>
        <end position="500"/>
    </location>
</feature>
<proteinExistence type="inferred from homology"/>
<dbReference type="InterPro" id="IPR036250">
    <property type="entry name" value="AcylCo_DH-like_C"/>
</dbReference>
<evidence type="ECO:0000313" key="10">
    <source>
        <dbReference type="Proteomes" id="UP000637002"/>
    </source>
</evidence>
<dbReference type="InterPro" id="IPR009100">
    <property type="entry name" value="AcylCoA_DH/oxidase_NM_dom_sf"/>
</dbReference>
<keyword evidence="4" id="KW-0274">FAD</keyword>
<feature type="domain" description="Acyl-CoA dehydrogenase/oxidase N-terminal" evidence="8">
    <location>
        <begin position="9"/>
        <end position="120"/>
    </location>
</feature>
<accession>A0A916UJ69</accession>
<reference evidence="9" key="1">
    <citation type="journal article" date="2014" name="Int. J. Syst. Evol. Microbiol.">
        <title>Complete genome sequence of Corynebacterium casei LMG S-19264T (=DSM 44701T), isolated from a smear-ripened cheese.</title>
        <authorList>
            <consortium name="US DOE Joint Genome Institute (JGI-PGF)"/>
            <person name="Walter F."/>
            <person name="Albersmeier A."/>
            <person name="Kalinowski J."/>
            <person name="Ruckert C."/>
        </authorList>
    </citation>
    <scope>NUCLEOTIDE SEQUENCE</scope>
    <source>
        <strain evidence="9">CGMCC 1.12919</strain>
    </source>
</reference>